<evidence type="ECO:0000313" key="2">
    <source>
        <dbReference type="EMBL" id="OIJ23502.1"/>
    </source>
</evidence>
<dbReference type="PANTHER" id="PTHR35789">
    <property type="entry name" value="SPORE GERMINATION PROTEIN B3"/>
    <property type="match status" value="1"/>
</dbReference>
<evidence type="ECO:0000313" key="3">
    <source>
        <dbReference type="EMBL" id="QOY37774.1"/>
    </source>
</evidence>
<dbReference type="GO" id="GO:0009847">
    <property type="term" value="P:spore germination"/>
    <property type="evidence" value="ECO:0007669"/>
    <property type="project" value="InterPro"/>
</dbReference>
<dbReference type="AlphaFoldDB" id="A0A1S2MFC2"/>
<dbReference type="PANTHER" id="PTHR35789:SF1">
    <property type="entry name" value="SPORE GERMINATION PROTEIN B3"/>
    <property type="match status" value="1"/>
</dbReference>
<keyword evidence="4" id="KW-1185">Reference proteome</keyword>
<dbReference type="Gene3D" id="3.30.300.210">
    <property type="entry name" value="Nutrient germinant receptor protein C, domain 3"/>
    <property type="match status" value="1"/>
</dbReference>
<dbReference type="EMBL" id="LQXD01000001">
    <property type="protein sequence ID" value="OIJ23502.1"/>
    <property type="molecule type" value="Genomic_DNA"/>
</dbReference>
<gene>
    <name evidence="3" type="ORF">AWH56_009405</name>
    <name evidence="2" type="ORF">AWH56_01130</name>
</gene>
<dbReference type="OrthoDB" id="9816067at2"/>
<accession>A0A1S2MFC2</accession>
<dbReference type="InterPro" id="IPR046953">
    <property type="entry name" value="Spore_GerAC-like_C"/>
</dbReference>
<reference evidence="2 4" key="1">
    <citation type="submission" date="2016-10" db="EMBL/GenBank/DDBJ databases">
        <title>Draft genome sequences of four alkaliphilic bacteria belonging to the Anaerobacillus genus.</title>
        <authorList>
            <person name="Bassil N.M."/>
            <person name="Lloyd J.R."/>
        </authorList>
    </citation>
    <scope>NUCLEOTIDE SEQUENCE [LARGE SCALE GENOMIC DNA]</scope>
    <source>
        <strain evidence="2 4">NB2006</strain>
    </source>
</reference>
<dbReference type="InterPro" id="IPR038501">
    <property type="entry name" value="Spore_GerAC_C_sf"/>
</dbReference>
<reference evidence="3 4" key="2">
    <citation type="journal article" date="2017" name="Genome Announc.">
        <title>Draft Genome Sequences of Four Alkaliphilic Bacteria Belonging to the Anaerobacillus Genus.</title>
        <authorList>
            <person name="Bassil N.M."/>
            <person name="Lloyd J.R."/>
        </authorList>
    </citation>
    <scope>NUCLEOTIDE SEQUENCE [LARGE SCALE GENOMIC DNA]</scope>
    <source>
        <strain evidence="3 4">NB2006</strain>
    </source>
</reference>
<feature type="domain" description="Spore germination GerAC-like C-terminal" evidence="1">
    <location>
        <begin position="1"/>
        <end position="164"/>
    </location>
</feature>
<reference evidence="3" key="4">
    <citation type="submission" date="2020-10" db="EMBL/GenBank/DDBJ databases">
        <authorList>
            <person name="Bassil N.M."/>
            <person name="Lloyd J.R."/>
        </authorList>
    </citation>
    <scope>NUCLEOTIDE SEQUENCE</scope>
    <source>
        <strain evidence="3">NB2006</strain>
    </source>
</reference>
<dbReference type="KEGG" id="aia:AWH56_009405"/>
<sequence>MGVFHDHKLVSKLNDGEVGISELLKNNKVSDLNFTTTIDANNGEEKVSITRGDLRAKISFEKKQPVIINVKIKGKGEIAEVGNIGNKVTNELISKVKIKLAENLEELVKETMSKMQRGNVEPWLIGHRLWAMDHQFFETLNWEEAGWKDSIVNVSVEFEIEHTGQKGYLGKTKIGR</sequence>
<dbReference type="InterPro" id="IPR008844">
    <property type="entry name" value="Spore_GerAC-like"/>
</dbReference>
<protein>
    <submittedName>
        <fullName evidence="3">Ger(X)C family spore germination C-terminal domain-containing protein</fullName>
    </submittedName>
</protein>
<dbReference type="RefSeq" id="WP_071315409.1">
    <property type="nucleotide sequence ID" value="NZ_CP063356.2"/>
</dbReference>
<evidence type="ECO:0000313" key="4">
    <source>
        <dbReference type="Proteomes" id="UP000180175"/>
    </source>
</evidence>
<dbReference type="GO" id="GO:0016020">
    <property type="term" value="C:membrane"/>
    <property type="evidence" value="ECO:0007669"/>
    <property type="project" value="InterPro"/>
</dbReference>
<organism evidence="2 4">
    <name type="scientific">Anaerobacillus isosaccharinicus</name>
    <dbReference type="NCBI Taxonomy" id="1532552"/>
    <lineage>
        <taxon>Bacteria</taxon>
        <taxon>Bacillati</taxon>
        <taxon>Bacillota</taxon>
        <taxon>Bacilli</taxon>
        <taxon>Bacillales</taxon>
        <taxon>Bacillaceae</taxon>
        <taxon>Anaerobacillus</taxon>
    </lineage>
</organism>
<dbReference type="Pfam" id="PF05504">
    <property type="entry name" value="Spore_GerAC"/>
    <property type="match status" value="1"/>
</dbReference>
<name>A0A1S2MFC2_9BACI</name>
<evidence type="ECO:0000259" key="1">
    <source>
        <dbReference type="Pfam" id="PF05504"/>
    </source>
</evidence>
<dbReference type="EMBL" id="CP063356">
    <property type="protein sequence ID" value="QOY37774.1"/>
    <property type="molecule type" value="Genomic_DNA"/>
</dbReference>
<proteinExistence type="predicted"/>
<dbReference type="Proteomes" id="UP000180175">
    <property type="component" value="Chromosome"/>
</dbReference>
<reference evidence="3 4" key="3">
    <citation type="journal article" date="2019" name="Int. J. Syst. Evol. Microbiol.">
        <title>Anaerobacillus isosaccharinicus sp. nov., an alkaliphilic bacterium which degrades isosaccharinic acid.</title>
        <authorList>
            <person name="Bassil N.M."/>
            <person name="Lloyd J.R."/>
        </authorList>
    </citation>
    <scope>NUCLEOTIDE SEQUENCE [LARGE SCALE GENOMIC DNA]</scope>
    <source>
        <strain evidence="3 4">NB2006</strain>
    </source>
</reference>